<dbReference type="VEuPathDB" id="VectorBase:ADIR014139"/>
<reference evidence="3" key="1">
    <citation type="submission" date="2013-03" db="EMBL/GenBank/DDBJ databases">
        <title>The Genome Sequence of Anopheles dirus WRAIR2.</title>
        <authorList>
            <consortium name="The Broad Institute Genomics Platform"/>
            <person name="Neafsey D.E."/>
            <person name="Walton C."/>
            <person name="Walker B."/>
            <person name="Young S.K."/>
            <person name="Zeng Q."/>
            <person name="Gargeya S."/>
            <person name="Fitzgerald M."/>
            <person name="Haas B."/>
            <person name="Abouelleil A."/>
            <person name="Allen A.W."/>
            <person name="Alvarado L."/>
            <person name="Arachchi H.M."/>
            <person name="Berlin A.M."/>
            <person name="Chapman S.B."/>
            <person name="Gainer-Dewar J."/>
            <person name="Goldberg J."/>
            <person name="Griggs A."/>
            <person name="Gujja S."/>
            <person name="Hansen M."/>
            <person name="Howarth C."/>
            <person name="Imamovic A."/>
            <person name="Ireland A."/>
            <person name="Larimer J."/>
            <person name="McCowan C."/>
            <person name="Murphy C."/>
            <person name="Pearson M."/>
            <person name="Poon T.W."/>
            <person name="Priest M."/>
            <person name="Roberts A."/>
            <person name="Saif S."/>
            <person name="Shea T."/>
            <person name="Sisk P."/>
            <person name="Sykes S."/>
            <person name="Wortman J."/>
            <person name="Nusbaum C."/>
            <person name="Birren B."/>
        </authorList>
    </citation>
    <scope>NUCLEOTIDE SEQUENCE [LARGE SCALE GENOMIC DNA]</scope>
    <source>
        <strain evidence="3">WRAIR2</strain>
    </source>
</reference>
<feature type="region of interest" description="Disordered" evidence="1">
    <location>
        <begin position="1"/>
        <end position="35"/>
    </location>
</feature>
<evidence type="ECO:0000256" key="1">
    <source>
        <dbReference type="SAM" id="MobiDB-lite"/>
    </source>
</evidence>
<proteinExistence type="predicted"/>
<organism evidence="2 3">
    <name type="scientific">Anopheles dirus</name>
    <dbReference type="NCBI Taxonomy" id="7168"/>
    <lineage>
        <taxon>Eukaryota</taxon>
        <taxon>Metazoa</taxon>
        <taxon>Ecdysozoa</taxon>
        <taxon>Arthropoda</taxon>
        <taxon>Hexapoda</taxon>
        <taxon>Insecta</taxon>
        <taxon>Pterygota</taxon>
        <taxon>Neoptera</taxon>
        <taxon>Endopterygota</taxon>
        <taxon>Diptera</taxon>
        <taxon>Nematocera</taxon>
        <taxon>Culicoidea</taxon>
        <taxon>Culicidae</taxon>
        <taxon>Anophelinae</taxon>
        <taxon>Anopheles</taxon>
    </lineage>
</organism>
<name>A0A182NW55_9DIPT</name>
<dbReference type="AlphaFoldDB" id="A0A182NW55"/>
<accession>A0A182NW55</accession>
<protein>
    <submittedName>
        <fullName evidence="2">Uncharacterized protein</fullName>
    </submittedName>
</protein>
<feature type="compositionally biased region" description="Polar residues" evidence="1">
    <location>
        <begin position="8"/>
        <end position="26"/>
    </location>
</feature>
<dbReference type="EnsemblMetazoa" id="ADIR014139-RA">
    <property type="protein sequence ID" value="ADIR014139-PA"/>
    <property type="gene ID" value="ADIR014139"/>
</dbReference>
<reference evidence="2" key="2">
    <citation type="submission" date="2020-05" db="UniProtKB">
        <authorList>
            <consortium name="EnsemblMetazoa"/>
        </authorList>
    </citation>
    <scope>IDENTIFICATION</scope>
    <source>
        <strain evidence="2">WRAIR2</strain>
    </source>
</reference>
<evidence type="ECO:0000313" key="3">
    <source>
        <dbReference type="Proteomes" id="UP000075884"/>
    </source>
</evidence>
<keyword evidence="3" id="KW-1185">Reference proteome</keyword>
<dbReference type="Proteomes" id="UP000075884">
    <property type="component" value="Unassembled WGS sequence"/>
</dbReference>
<evidence type="ECO:0000313" key="2">
    <source>
        <dbReference type="EnsemblMetazoa" id="ADIR014139-PA"/>
    </source>
</evidence>
<sequence>MSELDSFRSVQETSALHMQESSTYQNGPRRRMAQHDDVRVARDHLDAVLERFALPRGRGRLVDVDDAPAEPLHGGREAAAGARARLVEDGRHHLAAQQVVQQAVLRDARLHRLREVEDLVQVLLAEHVDGEDVPAGQLPLPVRPAEPARHRLVAGRVAPDAGRRQWRHRAQQGRLLRREVYAELFDVRATTTASSGSSSSSSSSTVR</sequence>